<evidence type="ECO:0000313" key="1">
    <source>
        <dbReference type="EMBL" id="AFX98227.1"/>
    </source>
</evidence>
<evidence type="ECO:0000313" key="2">
    <source>
        <dbReference type="Proteomes" id="UP000010077"/>
    </source>
</evidence>
<dbReference type="EMBL" id="CP003539">
    <property type="protein sequence ID" value="AFX98227.1"/>
    <property type="molecule type" value="Genomic_DNA"/>
</dbReference>
<dbReference type="Proteomes" id="UP000010077">
    <property type="component" value="Chromosome"/>
</dbReference>
<name>K7YL67_9PROT</name>
<keyword evidence="2" id="KW-1185">Reference proteome</keyword>
<accession>K7YL67</accession>
<reference evidence="1 2" key="1">
    <citation type="journal article" date="2012" name="Proc. Natl. Acad. Sci. U.S.A.">
        <title>Genome streamlining and chemical defense in a coral reef symbiosis.</title>
        <authorList>
            <person name="Kwan J.C."/>
            <person name="Donia M.S."/>
            <person name="Han A.W."/>
            <person name="Hirose E."/>
            <person name="Haygood M.G."/>
            <person name="Schmidt E.W."/>
        </authorList>
    </citation>
    <scope>NUCLEOTIDE SEQUENCE [LARGE SCALE GENOMIC DNA]</scope>
    <source>
        <strain evidence="1 2">L2</strain>
    </source>
</reference>
<gene>
    <name evidence="1" type="ORF">A1OE_12</name>
</gene>
<organism evidence="1 2">
    <name type="scientific">Candidatus Endolissoclinum faulkneri L2</name>
    <dbReference type="NCBI Taxonomy" id="1193729"/>
    <lineage>
        <taxon>Bacteria</taxon>
        <taxon>Pseudomonadati</taxon>
        <taxon>Pseudomonadota</taxon>
        <taxon>Alphaproteobacteria</taxon>
        <taxon>Rhodospirillales</taxon>
        <taxon>Rhodospirillaceae</taxon>
        <taxon>Candidatus Endolissoclinum</taxon>
    </lineage>
</organism>
<proteinExistence type="predicted"/>
<dbReference type="AlphaFoldDB" id="K7YL67"/>
<protein>
    <submittedName>
        <fullName evidence="1">Uncharacterized protein</fullName>
    </submittedName>
</protein>
<sequence length="39" mass="4846">MNIKIFINTNTYYLTKYIFKLIKITFSESLLYNTIFIRY</sequence>
<dbReference type="HOGENOM" id="CLU_3306428_0_0_5"/>
<dbReference type="KEGG" id="thal:A1OE_12"/>